<evidence type="ECO:0000256" key="10">
    <source>
        <dbReference type="SAM" id="Phobius"/>
    </source>
</evidence>
<feature type="transmembrane region" description="Helical" evidence="10">
    <location>
        <begin position="321"/>
        <end position="342"/>
    </location>
</feature>
<dbReference type="KEGG" id="tasa:A1Q1_02271"/>
<evidence type="ECO:0000256" key="6">
    <source>
        <dbReference type="ARBA" id="ARBA00023136"/>
    </source>
</evidence>
<dbReference type="SUPFAM" id="SSF103473">
    <property type="entry name" value="MFS general substrate transporter"/>
    <property type="match status" value="1"/>
</dbReference>
<feature type="transmembrane region" description="Helical" evidence="10">
    <location>
        <begin position="421"/>
        <end position="442"/>
    </location>
</feature>
<protein>
    <submittedName>
        <fullName evidence="12">Hexose transport-related protein</fullName>
    </submittedName>
</protein>
<dbReference type="Pfam" id="PF00083">
    <property type="entry name" value="Sugar_tr"/>
    <property type="match status" value="1"/>
</dbReference>
<feature type="transmembrane region" description="Helical" evidence="10">
    <location>
        <begin position="382"/>
        <end position="401"/>
    </location>
</feature>
<dbReference type="OrthoDB" id="8120565at2759"/>
<feature type="transmembrane region" description="Helical" evidence="10">
    <location>
        <begin position="178"/>
        <end position="199"/>
    </location>
</feature>
<dbReference type="PANTHER" id="PTHR48022">
    <property type="entry name" value="PLASTIDIC GLUCOSE TRANSPORTER 4"/>
    <property type="match status" value="1"/>
</dbReference>
<dbReference type="InterPro" id="IPR005828">
    <property type="entry name" value="MFS_sugar_transport-like"/>
</dbReference>
<dbReference type="InterPro" id="IPR050360">
    <property type="entry name" value="MFS_Sugar_Transporters"/>
</dbReference>
<feature type="transmembrane region" description="Helical" evidence="10">
    <location>
        <begin position="214"/>
        <end position="235"/>
    </location>
</feature>
<dbReference type="EMBL" id="ALBS01000193">
    <property type="protein sequence ID" value="EJT48726.1"/>
    <property type="molecule type" value="Genomic_DNA"/>
</dbReference>
<dbReference type="InterPro" id="IPR005829">
    <property type="entry name" value="Sugar_transporter_CS"/>
</dbReference>
<dbReference type="VEuPathDB" id="FungiDB:A1Q1_02271"/>
<comment type="catalytic activity">
    <reaction evidence="7">
        <text>myo-inositol(out) + H(+)(out) = myo-inositol(in) + H(+)(in)</text>
        <dbReference type="Rhea" id="RHEA:60364"/>
        <dbReference type="ChEBI" id="CHEBI:15378"/>
        <dbReference type="ChEBI" id="CHEBI:17268"/>
    </reaction>
</comment>
<dbReference type="PRINTS" id="PR00171">
    <property type="entry name" value="SUGRTRNSPORT"/>
</dbReference>
<evidence type="ECO:0000256" key="5">
    <source>
        <dbReference type="ARBA" id="ARBA00022989"/>
    </source>
</evidence>
<evidence type="ECO:0000256" key="7">
    <source>
        <dbReference type="ARBA" id="ARBA00049119"/>
    </source>
</evidence>
<name>J5T1W4_TRIAS</name>
<feature type="domain" description="Major facilitator superfamily (MFS) profile" evidence="11">
    <location>
        <begin position="48"/>
        <end position="507"/>
    </location>
</feature>
<dbReference type="PROSITE" id="PS00216">
    <property type="entry name" value="SUGAR_TRANSPORT_1"/>
    <property type="match status" value="1"/>
</dbReference>
<evidence type="ECO:0000256" key="1">
    <source>
        <dbReference type="ARBA" id="ARBA00004141"/>
    </source>
</evidence>
<evidence type="ECO:0000256" key="4">
    <source>
        <dbReference type="ARBA" id="ARBA00022692"/>
    </source>
</evidence>
<feature type="transmembrane region" description="Helical" evidence="10">
    <location>
        <begin position="454"/>
        <end position="473"/>
    </location>
</feature>
<feature type="transmembrane region" description="Helical" evidence="10">
    <location>
        <begin position="146"/>
        <end position="166"/>
    </location>
</feature>
<keyword evidence="6 10" id="KW-0472">Membrane</keyword>
<dbReference type="PANTHER" id="PTHR48022:SF2">
    <property type="entry name" value="PLASTIDIC GLUCOSE TRANSPORTER 4"/>
    <property type="match status" value="1"/>
</dbReference>
<dbReference type="AlphaFoldDB" id="J5T1W4"/>
<dbReference type="Gene3D" id="1.20.1250.20">
    <property type="entry name" value="MFS general substrate transporter like domains"/>
    <property type="match status" value="1"/>
</dbReference>
<feature type="transmembrane region" description="Helical" evidence="10">
    <location>
        <begin position="485"/>
        <end position="504"/>
    </location>
</feature>
<feature type="transmembrane region" description="Helical" evidence="10">
    <location>
        <begin position="120"/>
        <end position="140"/>
    </location>
</feature>
<evidence type="ECO:0000256" key="2">
    <source>
        <dbReference type="ARBA" id="ARBA00010992"/>
    </source>
</evidence>
<dbReference type="FunFam" id="1.20.1250.20:FF:000026">
    <property type="entry name" value="MFS quinate transporter QutD"/>
    <property type="match status" value="1"/>
</dbReference>
<dbReference type="GeneID" id="25985785"/>
<proteinExistence type="inferred from homology"/>
<dbReference type="HOGENOM" id="CLU_001265_30_12_1"/>
<comment type="subcellular location">
    <subcellularLocation>
        <location evidence="1">Membrane</location>
        <topology evidence="1">Multi-pass membrane protein</topology>
    </subcellularLocation>
</comment>
<dbReference type="Proteomes" id="UP000002748">
    <property type="component" value="Unassembled WGS sequence"/>
</dbReference>
<feature type="compositionally biased region" description="Basic and acidic residues" evidence="9">
    <location>
        <begin position="558"/>
        <end position="567"/>
    </location>
</feature>
<evidence type="ECO:0000259" key="11">
    <source>
        <dbReference type="PROSITE" id="PS50850"/>
    </source>
</evidence>
<feature type="transmembrane region" description="Helical" evidence="10">
    <location>
        <begin position="354"/>
        <end position="375"/>
    </location>
</feature>
<gene>
    <name evidence="12" type="ORF">A1Q1_02271</name>
</gene>
<comment type="caution">
    <text evidence="12">The sequence shown here is derived from an EMBL/GenBank/DDBJ whole genome shotgun (WGS) entry which is preliminary data.</text>
</comment>
<feature type="region of interest" description="Disordered" evidence="9">
    <location>
        <begin position="545"/>
        <end position="567"/>
    </location>
</feature>
<dbReference type="RefSeq" id="XP_014180691.1">
    <property type="nucleotide sequence ID" value="XM_014325216.1"/>
</dbReference>
<evidence type="ECO:0000256" key="8">
    <source>
        <dbReference type="RuleBase" id="RU003346"/>
    </source>
</evidence>
<evidence type="ECO:0000256" key="9">
    <source>
        <dbReference type="SAM" id="MobiDB-lite"/>
    </source>
</evidence>
<feature type="transmembrane region" description="Helical" evidence="10">
    <location>
        <begin position="92"/>
        <end position="113"/>
    </location>
</feature>
<dbReference type="GO" id="GO:0016020">
    <property type="term" value="C:membrane"/>
    <property type="evidence" value="ECO:0007669"/>
    <property type="project" value="UniProtKB-SubCell"/>
</dbReference>
<evidence type="ECO:0000313" key="13">
    <source>
        <dbReference type="Proteomes" id="UP000002748"/>
    </source>
</evidence>
<dbReference type="NCBIfam" id="TIGR00879">
    <property type="entry name" value="SP"/>
    <property type="match status" value="1"/>
</dbReference>
<dbReference type="PROSITE" id="PS00217">
    <property type="entry name" value="SUGAR_TRANSPORT_2"/>
    <property type="match status" value="1"/>
</dbReference>
<dbReference type="InterPro" id="IPR003663">
    <property type="entry name" value="Sugar/inositol_transpt"/>
</dbReference>
<evidence type="ECO:0000313" key="12">
    <source>
        <dbReference type="EMBL" id="EJT48726.1"/>
    </source>
</evidence>
<dbReference type="GO" id="GO:0005351">
    <property type="term" value="F:carbohydrate:proton symporter activity"/>
    <property type="evidence" value="ECO:0007669"/>
    <property type="project" value="TreeGrafter"/>
</dbReference>
<organism evidence="12 13">
    <name type="scientific">Trichosporon asahii var. asahii (strain ATCC 90039 / CBS 2479 / JCM 2466 / KCTC 7840 / NBRC 103889/ NCYC 2677 / UAMH 7654)</name>
    <name type="common">Yeast</name>
    <dbReference type="NCBI Taxonomy" id="1186058"/>
    <lineage>
        <taxon>Eukaryota</taxon>
        <taxon>Fungi</taxon>
        <taxon>Dikarya</taxon>
        <taxon>Basidiomycota</taxon>
        <taxon>Agaricomycotina</taxon>
        <taxon>Tremellomycetes</taxon>
        <taxon>Trichosporonales</taxon>
        <taxon>Trichosporonaceae</taxon>
        <taxon>Trichosporon</taxon>
    </lineage>
</organism>
<keyword evidence="4 10" id="KW-0812">Transmembrane</keyword>
<keyword evidence="3 8" id="KW-0813">Transport</keyword>
<dbReference type="PROSITE" id="PS50850">
    <property type="entry name" value="MFS"/>
    <property type="match status" value="1"/>
</dbReference>
<accession>J5T1W4</accession>
<dbReference type="InterPro" id="IPR020846">
    <property type="entry name" value="MFS_dom"/>
</dbReference>
<sequence>MTKETAHDAKGVVEMQNSHTAELERKRLALAGPAGVAGLFRNPRLLAISVVTMLGGLNYGYEQGAYGQCLVMAAFNTMPAFQRIIHDSNFQGISVAILGLGGWFGSLINGYCIDRFSRRWCMLAGAFICMVGGIITAAAYNSGMIFAGRFLIGVAVGSLSTAVPTYNSEISPAEVRGAMGGTWQLSVTFGIMISFWIAYGCHFISDTNTVSWRLPLAIQCVPAILLGIGTLFIPYSPRWLLKHGRDEEALRSLAWLRRASPDDELVRLEFLEIKAEAIFEQESVAEKWPQYANKPFLLQFAQIKTLFSTWPMFKRTAIGTLMMFFQQMSGIDAIVFYAPIIFKTLGLKGNSVSLLASGVVGIAMFVATVPAIILMDKIGRRPLLIVGGLGMAACLAVVAGITGGFKGHLAEHEAGAWTSAAFVWIYIACFGFSWGPVSWTVISEIFPLSVRAPGTALSASANWMVNFCVSWFLPPMLDAIDYGTYIFFLALCLMGVGYAMFLLPETRNVSLEAMDLLFGASDASRDEARMASIMNRLAAEYNGSADHHSNSSYMSDKPQGEKLESAV</sequence>
<dbReference type="InterPro" id="IPR036259">
    <property type="entry name" value="MFS_trans_sf"/>
</dbReference>
<comment type="similarity">
    <text evidence="2 8">Belongs to the major facilitator superfamily. Sugar transporter (TC 2.A.1.1) family.</text>
</comment>
<evidence type="ECO:0000256" key="3">
    <source>
        <dbReference type="ARBA" id="ARBA00022448"/>
    </source>
</evidence>
<reference evidence="12 13" key="1">
    <citation type="journal article" date="2012" name="Eukaryot. Cell">
        <title>Draft genome sequence of CBS 2479, the standard type strain of Trichosporon asahii.</title>
        <authorList>
            <person name="Yang R.Y."/>
            <person name="Li H.T."/>
            <person name="Zhu H."/>
            <person name="Zhou G.P."/>
            <person name="Wang M."/>
            <person name="Wang L."/>
        </authorList>
    </citation>
    <scope>NUCLEOTIDE SEQUENCE [LARGE SCALE GENOMIC DNA]</scope>
    <source>
        <strain evidence="13">ATCC 90039 / CBS 2479 / JCM 2466 / KCTC 7840 / NCYC 2677 / UAMH 7654</strain>
    </source>
</reference>
<keyword evidence="5 10" id="KW-1133">Transmembrane helix</keyword>